<dbReference type="SUPFAM" id="SSF51126">
    <property type="entry name" value="Pectin lyase-like"/>
    <property type="match status" value="1"/>
</dbReference>
<dbReference type="InterPro" id="IPR012334">
    <property type="entry name" value="Pectin_lyas_fold"/>
</dbReference>
<evidence type="ECO:0000313" key="2">
    <source>
        <dbReference type="EMBL" id="MFH6982508.1"/>
    </source>
</evidence>
<dbReference type="PROSITE" id="PS51257">
    <property type="entry name" value="PROKAR_LIPOPROTEIN"/>
    <property type="match status" value="1"/>
</dbReference>
<dbReference type="InterPro" id="IPR011050">
    <property type="entry name" value="Pectin_lyase_fold/virulence"/>
</dbReference>
<evidence type="ECO:0000259" key="1">
    <source>
        <dbReference type="Pfam" id="PF13229"/>
    </source>
</evidence>
<keyword evidence="3" id="KW-1185">Reference proteome</keyword>
<protein>
    <submittedName>
        <fullName evidence="2">Parallel beta-helix domain-containing protein</fullName>
    </submittedName>
</protein>
<dbReference type="EMBL" id="JBIPKE010000012">
    <property type="protein sequence ID" value="MFH6982508.1"/>
    <property type="molecule type" value="Genomic_DNA"/>
</dbReference>
<dbReference type="InterPro" id="IPR022441">
    <property type="entry name" value="Para_beta_helix_rpt-2"/>
</dbReference>
<dbReference type="InterPro" id="IPR022442">
    <property type="entry name" value="SO_2930-like_dom"/>
</dbReference>
<dbReference type="Pfam" id="PF13229">
    <property type="entry name" value="Beta_helix"/>
    <property type="match status" value="1"/>
</dbReference>
<dbReference type="NCBIfam" id="TIGR03804">
    <property type="entry name" value="para_beta_helix"/>
    <property type="match status" value="2"/>
</dbReference>
<sequence>MKTTYLIFALAMALISCDNPSVLELGEKWQSIERDLQTQLITAGDSAVIELPEGHFMFTKSLLVDGNKYLTIKGQGIDKTILSFEMQEEGAEGLKIANGVSIIIENFTIENAKGDNIKVTDTRGITIRNVKSQWTGTPEESNGAYAFYPVLSSNVLVENCIAIGASDAGIYVGQSGSVIIRNNEAYYNVAGIESENSRWVEIYGNHAHDNTGGILVFDLPGLTQYGHTTRVFSNNIHENNFRNFAPKGNVVATVPPGTGVMLLATRNIEIFDNLIADNRTIGTAIASYDLVEAMATTEESQLNENIEKSKKDVGYDPYPNDVYIHNNVYKNSFWFPTWKNDFGLLFTMKFPFATPDIAWDGISPDGSDFALCVEQEDVKFANLDAANDFENLTTDLGQFSCVGNFVDPIF</sequence>
<evidence type="ECO:0000313" key="3">
    <source>
        <dbReference type="Proteomes" id="UP001610063"/>
    </source>
</evidence>
<gene>
    <name evidence="2" type="ORF">ACHKAR_03615</name>
</gene>
<dbReference type="RefSeq" id="WP_395416204.1">
    <property type="nucleotide sequence ID" value="NZ_JBIPKE010000012.1"/>
</dbReference>
<organism evidence="2 3">
    <name type="scientific">Marinoscillum luteum</name>
    <dbReference type="NCBI Taxonomy" id="861051"/>
    <lineage>
        <taxon>Bacteria</taxon>
        <taxon>Pseudomonadati</taxon>
        <taxon>Bacteroidota</taxon>
        <taxon>Cytophagia</taxon>
        <taxon>Cytophagales</taxon>
        <taxon>Reichenbachiellaceae</taxon>
        <taxon>Marinoscillum</taxon>
    </lineage>
</organism>
<name>A0ABW7N4P4_9BACT</name>
<dbReference type="SMART" id="SM00710">
    <property type="entry name" value="PbH1"/>
    <property type="match status" value="6"/>
</dbReference>
<feature type="domain" description="Right handed beta helix" evidence="1">
    <location>
        <begin position="65"/>
        <end position="217"/>
    </location>
</feature>
<dbReference type="InterPro" id="IPR039448">
    <property type="entry name" value="Beta_helix"/>
</dbReference>
<dbReference type="NCBIfam" id="TIGR03805">
    <property type="entry name" value="beta_helix_1"/>
    <property type="match status" value="1"/>
</dbReference>
<accession>A0ABW7N4P4</accession>
<dbReference type="Proteomes" id="UP001610063">
    <property type="component" value="Unassembled WGS sequence"/>
</dbReference>
<dbReference type="Gene3D" id="2.160.20.10">
    <property type="entry name" value="Single-stranded right-handed beta-helix, Pectin lyase-like"/>
    <property type="match status" value="1"/>
</dbReference>
<proteinExistence type="predicted"/>
<dbReference type="InterPro" id="IPR006626">
    <property type="entry name" value="PbH1"/>
</dbReference>
<reference evidence="2 3" key="1">
    <citation type="journal article" date="2013" name="Int. J. Syst. Evol. Microbiol.">
        <title>Marinoscillum luteum sp. nov., isolated from marine sediment.</title>
        <authorList>
            <person name="Cha I.T."/>
            <person name="Park S.J."/>
            <person name="Kim S.J."/>
            <person name="Kim J.G."/>
            <person name="Jung M.Y."/>
            <person name="Shin K.S."/>
            <person name="Kwon K.K."/>
            <person name="Yang S.H."/>
            <person name="Seo Y.S."/>
            <person name="Rhee S.K."/>
        </authorList>
    </citation>
    <scope>NUCLEOTIDE SEQUENCE [LARGE SCALE GENOMIC DNA]</scope>
    <source>
        <strain evidence="2 3">KCTC 23939</strain>
    </source>
</reference>
<comment type="caution">
    <text evidence="2">The sequence shown here is derived from an EMBL/GenBank/DDBJ whole genome shotgun (WGS) entry which is preliminary data.</text>
</comment>